<dbReference type="Pfam" id="PF14524">
    <property type="entry name" value="Wzt_C"/>
    <property type="match status" value="1"/>
</dbReference>
<comment type="caution">
    <text evidence="7">The sequence shown here is derived from an EMBL/GenBank/DDBJ whole genome shotgun (WGS) entry which is preliminary data.</text>
</comment>
<keyword evidence="3" id="KW-0547">Nucleotide-binding</keyword>
<dbReference type="PANTHER" id="PTHR46743:SF2">
    <property type="entry name" value="TEICHOIC ACIDS EXPORT ATP-BINDING PROTEIN TAGH"/>
    <property type="match status" value="1"/>
</dbReference>
<dbReference type="Gene3D" id="2.70.50.60">
    <property type="entry name" value="abc- transporter (atp binding component) like domain"/>
    <property type="match status" value="1"/>
</dbReference>
<dbReference type="Gene3D" id="3.40.50.300">
    <property type="entry name" value="P-loop containing nucleotide triphosphate hydrolases"/>
    <property type="match status" value="1"/>
</dbReference>
<organism evidence="7 8">
    <name type="scientific">Paenibacillus helianthi</name>
    <dbReference type="NCBI Taxonomy" id="1349432"/>
    <lineage>
        <taxon>Bacteria</taxon>
        <taxon>Bacillati</taxon>
        <taxon>Bacillota</taxon>
        <taxon>Bacilli</taxon>
        <taxon>Bacillales</taxon>
        <taxon>Paenibacillaceae</taxon>
        <taxon>Paenibacillus</taxon>
    </lineage>
</organism>
<keyword evidence="8" id="KW-1185">Reference proteome</keyword>
<comment type="similarity">
    <text evidence="1">Belongs to the ABC transporter superfamily.</text>
</comment>
<protein>
    <recommendedName>
        <fullName evidence="6">ABC transporter domain-containing protein</fullName>
    </recommendedName>
</protein>
<dbReference type="EMBL" id="LVWI01000108">
    <property type="protein sequence ID" value="OKP77116.1"/>
    <property type="molecule type" value="Genomic_DNA"/>
</dbReference>
<evidence type="ECO:0000256" key="3">
    <source>
        <dbReference type="ARBA" id="ARBA00022741"/>
    </source>
</evidence>
<dbReference type="CDD" id="cd03220">
    <property type="entry name" value="ABC_KpsT_Wzt"/>
    <property type="match status" value="1"/>
</dbReference>
<accession>A0ABX3EHT3</accession>
<reference evidence="7 8" key="1">
    <citation type="submission" date="2016-03" db="EMBL/GenBank/DDBJ databases">
        <authorList>
            <person name="Sant'Anna F.H."/>
            <person name="Ambrosini A."/>
            <person name="Souza R."/>
            <person name="Bach E."/>
            <person name="Fernandes G."/>
            <person name="Balsanelli E."/>
            <person name="Baura V.A."/>
            <person name="Souza E.M."/>
            <person name="Passaglia L."/>
        </authorList>
    </citation>
    <scope>NUCLEOTIDE SEQUENCE [LARGE SCALE GENOMIC DNA]</scope>
    <source>
        <strain evidence="7 8">P26E</strain>
    </source>
</reference>
<proteinExistence type="inferred from homology"/>
<dbReference type="SUPFAM" id="SSF52540">
    <property type="entry name" value="P-loop containing nucleoside triphosphate hydrolases"/>
    <property type="match status" value="1"/>
</dbReference>
<dbReference type="SMART" id="SM00382">
    <property type="entry name" value="AAA"/>
    <property type="match status" value="1"/>
</dbReference>
<evidence type="ECO:0000259" key="6">
    <source>
        <dbReference type="PROSITE" id="PS50893"/>
    </source>
</evidence>
<keyword evidence="2" id="KW-0813">Transport</keyword>
<dbReference type="InterPro" id="IPR003439">
    <property type="entry name" value="ABC_transporter-like_ATP-bd"/>
</dbReference>
<dbReference type="PANTHER" id="PTHR46743">
    <property type="entry name" value="TEICHOIC ACIDS EXPORT ATP-BINDING PROTEIN TAGH"/>
    <property type="match status" value="1"/>
</dbReference>
<dbReference type="PROSITE" id="PS50893">
    <property type="entry name" value="ABC_TRANSPORTER_2"/>
    <property type="match status" value="1"/>
</dbReference>
<name>A0ABX3EHT3_9BACL</name>
<dbReference type="InterPro" id="IPR015860">
    <property type="entry name" value="ABC_transpr_TagH-like"/>
</dbReference>
<feature type="domain" description="ABC transporter" evidence="6">
    <location>
        <begin position="8"/>
        <end position="248"/>
    </location>
</feature>
<dbReference type="Pfam" id="PF00005">
    <property type="entry name" value="ABC_tran"/>
    <property type="match status" value="1"/>
</dbReference>
<evidence type="ECO:0000256" key="4">
    <source>
        <dbReference type="ARBA" id="ARBA00022840"/>
    </source>
</evidence>
<keyword evidence="4" id="KW-0067">ATP-binding</keyword>
<gene>
    <name evidence="7" type="ORF">A3844_30070</name>
</gene>
<dbReference type="InterPro" id="IPR050683">
    <property type="entry name" value="Bact_Polysacc_Export_ATP-bd"/>
</dbReference>
<evidence type="ECO:0000313" key="7">
    <source>
        <dbReference type="EMBL" id="OKP77116.1"/>
    </source>
</evidence>
<dbReference type="Proteomes" id="UP000186058">
    <property type="component" value="Unassembled WGS sequence"/>
</dbReference>
<evidence type="ECO:0000256" key="1">
    <source>
        <dbReference type="ARBA" id="ARBA00005417"/>
    </source>
</evidence>
<dbReference type="InterPro" id="IPR003593">
    <property type="entry name" value="AAA+_ATPase"/>
</dbReference>
<dbReference type="RefSeq" id="WP_074109504.1">
    <property type="nucleotide sequence ID" value="NZ_LVWI01000108.1"/>
</dbReference>
<dbReference type="InterPro" id="IPR027417">
    <property type="entry name" value="P-loop_NTPase"/>
</dbReference>
<keyword evidence="5" id="KW-1278">Translocase</keyword>
<dbReference type="CDD" id="cd10147">
    <property type="entry name" value="Wzt_C-like"/>
    <property type="match status" value="1"/>
</dbReference>
<evidence type="ECO:0000313" key="8">
    <source>
        <dbReference type="Proteomes" id="UP000186058"/>
    </source>
</evidence>
<sequence>MLSENNAIEIKNISKKYYLYNSPADRMVSSLFKNFKKFTEVNALNNISINIPRGKTIGLIGQNGSGKSTLLQIITGILKATSGEIKVNGRIAALLELGSGFNPEFTGRENVYMNATILGLTKEEINDRFSDIEKFAEIGHFIDQPVKTYSSGMFLRLAFATAVHTDPDILIVDEALAVGDVRFQSKCFRKFKEFQERGKTILFVTHATELLIRHCDYAYLINQGELIQEGLPKEVVNTYLDLLYGKQKKMNDTTETREVNIQSKELDIKVQNKYSQETIEFITSENLVSNCENRRSYNQNEFRWGDKRAEIIDYFVLSNDMADPIDCSSTELLQIIMKVKFNDNVTSPIYGLTIKTVDGVTVYGNNSRDDSIEVSSQNEANICCVQFAFVPQLVEGDYFISLGIAEDVPGLEAPPLDRRYDLIHLKFHHDSLGFGIVDLGMKIEQLI</sequence>
<dbReference type="InterPro" id="IPR029439">
    <property type="entry name" value="Wzt_C"/>
</dbReference>
<evidence type="ECO:0000256" key="5">
    <source>
        <dbReference type="ARBA" id="ARBA00022967"/>
    </source>
</evidence>
<evidence type="ECO:0000256" key="2">
    <source>
        <dbReference type="ARBA" id="ARBA00022448"/>
    </source>
</evidence>